<evidence type="ECO:0000313" key="9">
    <source>
        <dbReference type="Proteomes" id="UP000038040"/>
    </source>
</evidence>
<dbReference type="PANTHER" id="PTHR13254">
    <property type="entry name" value="GOLGI AUTOANTIGEN, GOLGIN SUBFAMILY A, 7"/>
    <property type="match status" value="1"/>
</dbReference>
<sequence length="160" mass="18033">MSEVNVPLNTCSKIFIQRDYSKGLAVQFDTSFPIGLIGKISESDWKNTITTINTYYSRAEEVCCASVLETFVGCFSCYLSRLFMSVGFTQYENQLKEISRFLSEENLKIYLPAGVYLTDPIERGFRVFEISLITTSPVLPHNEFPVRENYATSLGGTTDG</sequence>
<name>A0A0N4U3N5_DRAME</name>
<dbReference type="Proteomes" id="UP000038040">
    <property type="component" value="Unplaced"/>
</dbReference>
<reference evidence="8 10" key="2">
    <citation type="submission" date="2018-11" db="EMBL/GenBank/DDBJ databases">
        <authorList>
            <consortium name="Pathogen Informatics"/>
        </authorList>
    </citation>
    <scope>NUCLEOTIDE SEQUENCE [LARGE SCALE GENOMIC DNA]</scope>
</reference>
<dbReference type="AlphaFoldDB" id="A0A0N4U3N5"/>
<proteinExistence type="inferred from homology"/>
<keyword evidence="5" id="KW-0256">Endoplasmic reticulum</keyword>
<dbReference type="STRING" id="318479.A0A0N4U3N5"/>
<dbReference type="PANTHER" id="PTHR13254:SF0">
    <property type="entry name" value="GOLGIN SUBFAMILY A MEMBER 7_ERF4 DOMAIN-CONTAINING PROTEIN"/>
    <property type="match status" value="1"/>
</dbReference>
<dbReference type="InterPro" id="IPR019383">
    <property type="entry name" value="Golgin_A_7/ERF4"/>
</dbReference>
<dbReference type="GO" id="GO:0002178">
    <property type="term" value="C:palmitoyltransferase complex"/>
    <property type="evidence" value="ECO:0007669"/>
    <property type="project" value="TreeGrafter"/>
</dbReference>
<dbReference type="WBParaSite" id="DME_0000134501-mRNA-1">
    <property type="protein sequence ID" value="DME_0000134501-mRNA-1"/>
    <property type="gene ID" value="DME_0000134501"/>
</dbReference>
<dbReference type="OrthoDB" id="2190159at2759"/>
<evidence type="ECO:0000259" key="7">
    <source>
        <dbReference type="Pfam" id="PF10256"/>
    </source>
</evidence>
<dbReference type="GO" id="GO:0005789">
    <property type="term" value="C:endoplasmic reticulum membrane"/>
    <property type="evidence" value="ECO:0007669"/>
    <property type="project" value="UniProtKB-SubCell"/>
</dbReference>
<evidence type="ECO:0000256" key="5">
    <source>
        <dbReference type="ARBA" id="ARBA00022824"/>
    </source>
</evidence>
<dbReference type="GO" id="GO:0006612">
    <property type="term" value="P:protein targeting to membrane"/>
    <property type="evidence" value="ECO:0007669"/>
    <property type="project" value="TreeGrafter"/>
</dbReference>
<evidence type="ECO:0000313" key="11">
    <source>
        <dbReference type="WBParaSite" id="DME_0000134501-mRNA-1"/>
    </source>
</evidence>
<evidence type="ECO:0000256" key="1">
    <source>
        <dbReference type="ARBA" id="ARBA00004406"/>
    </source>
</evidence>
<organism evidence="9 11">
    <name type="scientific">Dracunculus medinensis</name>
    <name type="common">Guinea worm</name>
    <dbReference type="NCBI Taxonomy" id="318479"/>
    <lineage>
        <taxon>Eukaryota</taxon>
        <taxon>Metazoa</taxon>
        <taxon>Ecdysozoa</taxon>
        <taxon>Nematoda</taxon>
        <taxon>Chromadorea</taxon>
        <taxon>Rhabditida</taxon>
        <taxon>Spirurina</taxon>
        <taxon>Dracunculoidea</taxon>
        <taxon>Dracunculidae</taxon>
        <taxon>Dracunculus</taxon>
    </lineage>
</organism>
<evidence type="ECO:0000313" key="8">
    <source>
        <dbReference type="EMBL" id="VDN55732.1"/>
    </source>
</evidence>
<evidence type="ECO:0000256" key="4">
    <source>
        <dbReference type="ARBA" id="ARBA00018463"/>
    </source>
</evidence>
<dbReference type="Pfam" id="PF10256">
    <property type="entry name" value="Erf4"/>
    <property type="match status" value="1"/>
</dbReference>
<evidence type="ECO:0000313" key="10">
    <source>
        <dbReference type="Proteomes" id="UP000274756"/>
    </source>
</evidence>
<feature type="domain" description="Golgin subfamily A member 7/ERF4" evidence="7">
    <location>
        <begin position="14"/>
        <end position="128"/>
    </location>
</feature>
<keyword evidence="6" id="KW-0472">Membrane</keyword>
<comment type="subunit">
    <text evidence="3">Interacts with ERF2.</text>
</comment>
<dbReference type="InterPro" id="IPR051371">
    <property type="entry name" value="Ras_palmitoyltransferase"/>
</dbReference>
<reference evidence="11" key="1">
    <citation type="submission" date="2017-02" db="UniProtKB">
        <authorList>
            <consortium name="WormBaseParasite"/>
        </authorList>
    </citation>
    <scope>IDENTIFICATION</scope>
</reference>
<keyword evidence="10" id="KW-1185">Reference proteome</keyword>
<accession>A0A0N4U3N5</accession>
<gene>
    <name evidence="8" type="ORF">DME_LOCUS5705</name>
</gene>
<protein>
    <recommendedName>
        <fullName evidence="4">Ras modification protein ERF4</fullName>
    </recommendedName>
</protein>
<dbReference type="Proteomes" id="UP000274756">
    <property type="component" value="Unassembled WGS sequence"/>
</dbReference>
<comment type="subcellular location">
    <subcellularLocation>
        <location evidence="1">Endoplasmic reticulum membrane</location>
        <topology evidence="1">Peripheral membrane protein</topology>
    </subcellularLocation>
</comment>
<dbReference type="EMBL" id="UYYG01001153">
    <property type="protein sequence ID" value="VDN55732.1"/>
    <property type="molecule type" value="Genomic_DNA"/>
</dbReference>
<comment type="similarity">
    <text evidence="2">Belongs to the ERF4 family.</text>
</comment>
<evidence type="ECO:0000256" key="2">
    <source>
        <dbReference type="ARBA" id="ARBA00007732"/>
    </source>
</evidence>
<evidence type="ECO:0000256" key="3">
    <source>
        <dbReference type="ARBA" id="ARBA00011396"/>
    </source>
</evidence>
<evidence type="ECO:0000256" key="6">
    <source>
        <dbReference type="ARBA" id="ARBA00023136"/>
    </source>
</evidence>